<keyword evidence="4" id="KW-0143">Chaperone</keyword>
<evidence type="ECO:0000256" key="6">
    <source>
        <dbReference type="ARBA" id="ARBA00093785"/>
    </source>
</evidence>
<evidence type="ECO:0000256" key="1">
    <source>
        <dbReference type="ARBA" id="ARBA00004514"/>
    </source>
</evidence>
<evidence type="ECO:0000256" key="5">
    <source>
        <dbReference type="ARBA" id="ARBA00093765"/>
    </source>
</evidence>
<keyword evidence="9" id="KW-0966">Cell projection</keyword>
<evidence type="ECO:0000313" key="10">
    <source>
        <dbReference type="Proteomes" id="UP001180087"/>
    </source>
</evidence>
<evidence type="ECO:0000313" key="9">
    <source>
        <dbReference type="EMBL" id="WLV23974.1"/>
    </source>
</evidence>
<feature type="region of interest" description="Disordered" evidence="8">
    <location>
        <begin position="87"/>
        <end position="117"/>
    </location>
</feature>
<evidence type="ECO:0000256" key="4">
    <source>
        <dbReference type="ARBA" id="ARBA00023186"/>
    </source>
</evidence>
<organism evidence="9 10">
    <name type="scientific">Aciduricibacillus chroicocephali</name>
    <dbReference type="NCBI Taxonomy" id="3054939"/>
    <lineage>
        <taxon>Bacteria</taxon>
        <taxon>Bacillati</taxon>
        <taxon>Bacillota</taxon>
        <taxon>Bacilli</taxon>
        <taxon>Bacillales</taxon>
        <taxon>Bacillaceae</taxon>
        <taxon>Aciduricibacillus</taxon>
    </lineage>
</organism>
<evidence type="ECO:0000256" key="3">
    <source>
        <dbReference type="ARBA" id="ARBA00022795"/>
    </source>
</evidence>
<comment type="function">
    <text evidence="5">May act as an export chaperone for the filament capping protein FliD.</text>
</comment>
<dbReference type="RefSeq" id="WP_348026534.1">
    <property type="nucleotide sequence ID" value="NZ_CP129113.1"/>
</dbReference>
<keyword evidence="10" id="KW-1185">Reference proteome</keyword>
<keyword evidence="9" id="KW-0969">Cilium</keyword>
<dbReference type="EMBL" id="CP129113">
    <property type="protein sequence ID" value="WLV23974.1"/>
    <property type="molecule type" value="Genomic_DNA"/>
</dbReference>
<dbReference type="InterPro" id="IPR008622">
    <property type="entry name" value="FliT"/>
</dbReference>
<proteinExistence type="inferred from homology"/>
<sequence>MNRLKVIMDVSKKLDELLHSDEHADDRDILISKATELIEERGVLMAELQPPFTEEETNMGKELIPLNTRIEVRMTELFEELKREMKDLKQQKRSKQQYKNPYRHVASMDGMYVDSKK</sequence>
<keyword evidence="3" id="KW-1005">Bacterial flagellum biogenesis</keyword>
<comment type="subcellular location">
    <subcellularLocation>
        <location evidence="1">Cytoplasm</location>
        <location evidence="1">Cytosol</location>
    </subcellularLocation>
</comment>
<protein>
    <recommendedName>
        <fullName evidence="7">Flagellar protein FliT</fullName>
    </recommendedName>
</protein>
<keyword evidence="9" id="KW-0282">Flagellum</keyword>
<name>A0ABY9KTV4_9BACI</name>
<evidence type="ECO:0000256" key="7">
    <source>
        <dbReference type="ARBA" id="ARBA00093797"/>
    </source>
</evidence>
<dbReference type="Pfam" id="PF05400">
    <property type="entry name" value="FliT"/>
    <property type="match status" value="1"/>
</dbReference>
<keyword evidence="2" id="KW-0963">Cytoplasm</keyword>
<comment type="similarity">
    <text evidence="6">Belongs to the bacillales FliT family.</text>
</comment>
<accession>A0ABY9KTV4</accession>
<reference evidence="9" key="1">
    <citation type="submission" date="2023-06" db="EMBL/GenBank/DDBJ databases">
        <title>A Treasure from Seagulls: Isolation and Description of Aciduricobacillus qingdaonensis gen. nov., sp. nov., a Rare Obligately Uric Acid-utilizing Member in the Family Bacillaceae.</title>
        <authorList>
            <person name="Liu W."/>
            <person name="Wang B."/>
        </authorList>
    </citation>
    <scope>NUCLEOTIDE SEQUENCE</scope>
    <source>
        <strain evidence="9">44XB</strain>
    </source>
</reference>
<evidence type="ECO:0000256" key="8">
    <source>
        <dbReference type="SAM" id="MobiDB-lite"/>
    </source>
</evidence>
<dbReference type="Proteomes" id="UP001180087">
    <property type="component" value="Chromosome"/>
</dbReference>
<evidence type="ECO:0000256" key="2">
    <source>
        <dbReference type="ARBA" id="ARBA00022490"/>
    </source>
</evidence>
<gene>
    <name evidence="9" type="ORF">QR721_10060</name>
</gene>